<keyword evidence="4" id="KW-0808">Transferase</keyword>
<keyword evidence="2" id="KW-0158">Chromosome</keyword>
<evidence type="ECO:0000256" key="1">
    <source>
        <dbReference type="ARBA" id="ARBA00004286"/>
    </source>
</evidence>
<dbReference type="Pfam" id="PF00856">
    <property type="entry name" value="SET"/>
    <property type="match status" value="1"/>
</dbReference>
<dbReference type="PROSITE" id="PS50867">
    <property type="entry name" value="PRE_SET"/>
    <property type="match status" value="1"/>
</dbReference>
<dbReference type="GO" id="GO:0032259">
    <property type="term" value="P:methylation"/>
    <property type="evidence" value="ECO:0007669"/>
    <property type="project" value="UniProtKB-KW"/>
</dbReference>
<dbReference type="Gene3D" id="2.170.270.10">
    <property type="entry name" value="SET domain"/>
    <property type="match status" value="1"/>
</dbReference>
<dbReference type="InterPro" id="IPR007728">
    <property type="entry name" value="Pre-SET_dom"/>
</dbReference>
<keyword evidence="6" id="KW-0479">Metal-binding</keyword>
<dbReference type="GO" id="GO:0005634">
    <property type="term" value="C:nucleus"/>
    <property type="evidence" value="ECO:0007669"/>
    <property type="project" value="InterPro"/>
</dbReference>
<evidence type="ECO:0000259" key="9">
    <source>
        <dbReference type="PROSITE" id="PS50867"/>
    </source>
</evidence>
<name>A0AB40CE27_DIOCR</name>
<evidence type="ECO:0000256" key="3">
    <source>
        <dbReference type="ARBA" id="ARBA00022603"/>
    </source>
</evidence>
<organism evidence="11 12">
    <name type="scientific">Dioscorea cayennensis subsp. rotundata</name>
    <name type="common">White Guinea yam</name>
    <name type="synonym">Dioscorea rotundata</name>
    <dbReference type="NCBI Taxonomy" id="55577"/>
    <lineage>
        <taxon>Eukaryota</taxon>
        <taxon>Viridiplantae</taxon>
        <taxon>Streptophyta</taxon>
        <taxon>Embryophyta</taxon>
        <taxon>Tracheophyta</taxon>
        <taxon>Spermatophyta</taxon>
        <taxon>Magnoliopsida</taxon>
        <taxon>Liliopsida</taxon>
        <taxon>Dioscoreales</taxon>
        <taxon>Dioscoreaceae</taxon>
        <taxon>Dioscorea</taxon>
    </lineage>
</organism>
<evidence type="ECO:0000259" key="7">
    <source>
        <dbReference type="PROSITE" id="PS50157"/>
    </source>
</evidence>
<evidence type="ECO:0000256" key="6">
    <source>
        <dbReference type="PROSITE-ProRule" id="PRU00042"/>
    </source>
</evidence>
<protein>
    <submittedName>
        <fullName evidence="12">LOW QUALITY PROTEIN: histone-lysine N-methyltransferase SUVR5-like</fullName>
    </submittedName>
</protein>
<dbReference type="GO" id="GO:0042054">
    <property type="term" value="F:histone methyltransferase activity"/>
    <property type="evidence" value="ECO:0007669"/>
    <property type="project" value="InterPro"/>
</dbReference>
<proteinExistence type="predicted"/>
<evidence type="ECO:0000256" key="2">
    <source>
        <dbReference type="ARBA" id="ARBA00022454"/>
    </source>
</evidence>
<dbReference type="SMART" id="SM00468">
    <property type="entry name" value="PreSET"/>
    <property type="match status" value="1"/>
</dbReference>
<gene>
    <name evidence="12" type="primary">LOC120274893</name>
</gene>
<dbReference type="GeneID" id="120274893"/>
<dbReference type="InterPro" id="IPR003616">
    <property type="entry name" value="Post-SET_dom"/>
</dbReference>
<dbReference type="Pfam" id="PF18868">
    <property type="entry name" value="zf-C2H2_3rep"/>
    <property type="match status" value="1"/>
</dbReference>
<feature type="domain" description="C2H2-type" evidence="7">
    <location>
        <begin position="1046"/>
        <end position="1069"/>
    </location>
</feature>
<evidence type="ECO:0000313" key="11">
    <source>
        <dbReference type="Proteomes" id="UP001515500"/>
    </source>
</evidence>
<dbReference type="SMART" id="SM00317">
    <property type="entry name" value="SET"/>
    <property type="match status" value="1"/>
</dbReference>
<feature type="domain" description="Pre-SET" evidence="9">
    <location>
        <begin position="1436"/>
        <end position="1512"/>
    </location>
</feature>
<feature type="domain" description="SET" evidence="8">
    <location>
        <begin position="1515"/>
        <end position="1646"/>
    </location>
</feature>
<feature type="domain" description="C2H2-type" evidence="7">
    <location>
        <begin position="1140"/>
        <end position="1168"/>
    </location>
</feature>
<dbReference type="PANTHER" id="PTHR47325">
    <property type="entry name" value="HISTONE-LYSINE N-METHYLTRANSFERASE SUVR5"/>
    <property type="match status" value="1"/>
</dbReference>
<dbReference type="Pfam" id="PF05033">
    <property type="entry name" value="Pre-SET"/>
    <property type="match status" value="1"/>
</dbReference>
<dbReference type="InterPro" id="IPR040689">
    <property type="entry name" value="SUVR5_Znf-C2H2_3rpt"/>
</dbReference>
<evidence type="ECO:0000256" key="4">
    <source>
        <dbReference type="ARBA" id="ARBA00022679"/>
    </source>
</evidence>
<accession>A0AB40CE27</accession>
<evidence type="ECO:0000259" key="8">
    <source>
        <dbReference type="PROSITE" id="PS50280"/>
    </source>
</evidence>
<dbReference type="Proteomes" id="UP001515500">
    <property type="component" value="Chromosome 13"/>
</dbReference>
<dbReference type="SUPFAM" id="SSF82199">
    <property type="entry name" value="SET domain"/>
    <property type="match status" value="1"/>
</dbReference>
<feature type="domain" description="C2H2-type" evidence="7">
    <location>
        <begin position="1012"/>
        <end position="1040"/>
    </location>
</feature>
<evidence type="ECO:0000313" key="12">
    <source>
        <dbReference type="RefSeq" id="XP_039137368.1"/>
    </source>
</evidence>
<evidence type="ECO:0000256" key="5">
    <source>
        <dbReference type="ARBA" id="ARBA00022691"/>
    </source>
</evidence>
<evidence type="ECO:0000259" key="10">
    <source>
        <dbReference type="PROSITE" id="PS50868"/>
    </source>
</evidence>
<dbReference type="PROSITE" id="PS50868">
    <property type="entry name" value="POST_SET"/>
    <property type="match status" value="1"/>
</dbReference>
<comment type="subcellular location">
    <subcellularLocation>
        <location evidence="1">Chromosome</location>
    </subcellularLocation>
</comment>
<keyword evidence="5" id="KW-0949">S-adenosyl-L-methionine</keyword>
<dbReference type="Gene3D" id="3.30.160.60">
    <property type="entry name" value="Classic Zinc Finger"/>
    <property type="match status" value="1"/>
</dbReference>
<dbReference type="InterPro" id="IPR001214">
    <property type="entry name" value="SET_dom"/>
</dbReference>
<dbReference type="GO" id="GO:0005694">
    <property type="term" value="C:chromosome"/>
    <property type="evidence" value="ECO:0007669"/>
    <property type="project" value="UniProtKB-SubCell"/>
</dbReference>
<dbReference type="InterPro" id="IPR046341">
    <property type="entry name" value="SET_dom_sf"/>
</dbReference>
<reference evidence="12" key="1">
    <citation type="submission" date="2025-08" db="UniProtKB">
        <authorList>
            <consortium name="RefSeq"/>
        </authorList>
    </citation>
    <scope>IDENTIFICATION</scope>
</reference>
<keyword evidence="3" id="KW-0489">Methyltransferase</keyword>
<dbReference type="SMART" id="SM00355">
    <property type="entry name" value="ZnF_C2H2"/>
    <property type="match status" value="4"/>
</dbReference>
<dbReference type="PROSITE" id="PS00028">
    <property type="entry name" value="ZINC_FINGER_C2H2_1"/>
    <property type="match status" value="4"/>
</dbReference>
<keyword evidence="6" id="KW-0863">Zinc-finger</keyword>
<dbReference type="InterPro" id="IPR013087">
    <property type="entry name" value="Znf_C2H2_type"/>
</dbReference>
<dbReference type="PROSITE" id="PS50157">
    <property type="entry name" value="ZINC_FINGER_C2H2_2"/>
    <property type="match status" value="3"/>
</dbReference>
<feature type="domain" description="Post-SET" evidence="10">
    <location>
        <begin position="1653"/>
        <end position="1669"/>
    </location>
</feature>
<dbReference type="PANTHER" id="PTHR47325:SF1">
    <property type="entry name" value="HISTONE-LYSINE N-METHYLTRANSFERASE SUVR5"/>
    <property type="match status" value="1"/>
</dbReference>
<dbReference type="RefSeq" id="XP_039137368.1">
    <property type="nucleotide sequence ID" value="XM_039281434.1"/>
</dbReference>
<dbReference type="GO" id="GO:0008270">
    <property type="term" value="F:zinc ion binding"/>
    <property type="evidence" value="ECO:0007669"/>
    <property type="project" value="UniProtKB-KW"/>
</dbReference>
<dbReference type="PROSITE" id="PS50280">
    <property type="entry name" value="SET"/>
    <property type="match status" value="1"/>
</dbReference>
<keyword evidence="11" id="KW-1185">Reference proteome</keyword>
<keyword evidence="6" id="KW-0862">Zinc</keyword>
<sequence>MSVLSLSEVQYIGEQNPGVKPMDDVVEEHMMLQVEHPQQRAVDKLAFTIHDRKQIVPDDYYQRRACDVDQPNDSNGNVDTLTKLDCAQGNSVNVNGFLAAENPLSKVKCCKLSQGDERLNKSTEGNTNFIKNNSFYQEVCDLSNGSMEEEAISLKNESNTDKSEQLKGEELAPVCVSQNNLDHSYTGREQGLEVASGICGACNYVVHLVGDRVNQTNENKDGSQVSSDMDLLRSATSDSCREEEDQNTTVCEPSDLASSIDYEQGILSLQCQDCKSFTSSKDYHLSKEKVGDKVQDNNLVGEIGPSGVEFPAEEQPVALWVKMDLTVWWVVLLAASNFGYALSSNESLCPRVDCPLPTLRAKPTHERKNYFAIFFPRTRTYSWADMLLVRSIDELPEPLVYGTHRKWRRLVKDLTVPRRYIMQKLAVAMLNINDRLHTEAVVEHARKATTWKEFAVEASRTRDYSDLGRMLLKLQTMILPSYISQLWLNASFNSWAQRCQSVHSAETVEILTEVLRFCFCGMRWRSLNAPVQPDIGPEWKTWKQEVMKFFSTAYPRAGKLDTERKNDDSSLTMGIQISRKRPKLEVQQADKSVSASLLSEPTKLDADSGHSNCQGIVKYVPTGAAQGNVIPGLAAVEGSSTMSDTFNEIGVEDESIQFAQGSFASGACNKTAMVNSHHSPDAMKYRQCSAFIEAKGRQCGRWANDGDIFCCVHLNSRSVGKPNHEEHNTPLEAPMCDGTTTNGNKCKHRARYGSAFCKKHRSQKINDPMVVNDLSYSCVNELKRKHDHSTALEHLPSPVTISEKNFGWAGEAQTSLQENLIPVMVEETLDERNCLMKKSELSSAPSTASATSLDLPLCIGHYGRINGEQCLEVAKRHTLYCEKHLPKFLKRARNGKSRLVSKTYFLIFFRNCSSRKQKLYLHQACELLYGFMKSNLSHQKAVPKDDSMGWVLSEASVDQHVGEYLLKLVSSEKEKITRIWGFGADKVNQVPSSKAIVHDLLVHDGDQSETTVRCKICTEKFSDNQKLSLHWTEIHKKELRWLFRGFACSICMNSFTNRKVFETHVKEKHGMQFLGHSVLLRCMSCNSHFPSSDQLWQHVLSFHSSELCQQDLSQQQCRVVTEADQPDSELCNKMRGSQRFVCRFCGLKFDLLPDLGRHHQVAHMSHFTSKRGNNHLRRGRHCYPRLKRSFDAAFRIKNRSNLGTQKQFESSNSVIAARARLQTQASETASLGRLLDSHCSDVALTLFSEIQKTKPRPSNLEILSTARTACCRTSLRAALEIKYGLLPENLCLKAAKLCSELNTPVDWHLEGFICPKGCRPLTLPHSLPPLKPATGPFIKSSSHMELVNIAEWEMDECHYVLDSKQFISKPVQKPKILCEDLSFGKEPVPVRCVIDEGLENFHNEEPGLDMPWEGFAYVTKRVIDSSLGLDIENSQLGCACIGSKCYPENCDHVYLFENDFENAMDIQGEPMHGRFPYDEKGRIILEEGYLVYECNSMCKCDSSCCNRILQKGVQVKLEVFRTEKKGWAVRAGETIYRGAFVCEYIGEVLSDVEANKRGQRYDIEGCSYLYDIDAHIDEANGLSGMVPYVIDATHYGNVSRFINHSCSPNLVNYLVLVESMDCQLAHIGFYASRDISIGEELAYDYRYKLLPGDGCPCLCGASNCRGRLN</sequence>